<evidence type="ECO:0000313" key="2">
    <source>
        <dbReference type="EMBL" id="QEI04820.1"/>
    </source>
</evidence>
<keyword evidence="3" id="KW-1185">Reference proteome</keyword>
<evidence type="ECO:0000256" key="1">
    <source>
        <dbReference type="SAM" id="Phobius"/>
    </source>
</evidence>
<dbReference type="Proteomes" id="UP000325161">
    <property type="component" value="Chromosome"/>
</dbReference>
<feature type="transmembrane region" description="Helical" evidence="1">
    <location>
        <begin position="50"/>
        <end position="77"/>
    </location>
</feature>
<dbReference type="PANTHER" id="PTHR37309:SF1">
    <property type="entry name" value="SLR0284 PROTEIN"/>
    <property type="match status" value="1"/>
</dbReference>
<gene>
    <name evidence="2" type="ORF">FXN63_02410</name>
</gene>
<keyword evidence="1" id="KW-1133">Transmembrane helix</keyword>
<proteinExistence type="predicted"/>
<keyword evidence="1" id="KW-0472">Membrane</keyword>
<sequence>MFSYLLIWLLNTVALLGVAYILPGISVASFGSALIAALILGLLNAVVQPVLFWLTIPITLLTAGLFVLVLNGLLFWFAGSIIKGFRVEGFWWGVAGALVYTLISWFLSKIVS</sequence>
<dbReference type="InterPro" id="IPR007165">
    <property type="entry name" value="Phage_holin_4_2"/>
</dbReference>
<dbReference type="PANTHER" id="PTHR37309">
    <property type="entry name" value="SLR0284 PROTEIN"/>
    <property type="match status" value="1"/>
</dbReference>
<dbReference type="Pfam" id="PF04020">
    <property type="entry name" value="Phage_holin_4_2"/>
    <property type="match status" value="1"/>
</dbReference>
<keyword evidence="1" id="KW-0812">Transmembrane</keyword>
<name>A0A5C0AV75_9BURK</name>
<dbReference type="RefSeq" id="WP_148812499.1">
    <property type="nucleotide sequence ID" value="NZ_CP043046.1"/>
</dbReference>
<dbReference type="KEGG" id="pacr:FXN63_02410"/>
<accession>A0A5C0AV75</accession>
<protein>
    <submittedName>
        <fullName evidence="2">Phage holin family protein</fullName>
    </submittedName>
</protein>
<reference evidence="2 3" key="1">
    <citation type="submission" date="2019-08" db="EMBL/GenBank/DDBJ databases">
        <title>Amphibian skin-associated Pigmentiphaga: genome sequence and occurrence across geography and hosts.</title>
        <authorList>
            <person name="Bletz M.C."/>
            <person name="Bunk B."/>
            <person name="Sproeer C."/>
            <person name="Biwer P."/>
            <person name="Reiter S."/>
            <person name="Rabemananjara F.C.E."/>
            <person name="Schulz S."/>
            <person name="Overmann J."/>
            <person name="Vences M."/>
        </authorList>
    </citation>
    <scope>NUCLEOTIDE SEQUENCE [LARGE SCALE GENOMIC DNA]</scope>
    <source>
        <strain evidence="2 3">Mada1488</strain>
    </source>
</reference>
<organism evidence="2 3">
    <name type="scientific">Pigmentiphaga aceris</name>
    <dbReference type="NCBI Taxonomy" id="1940612"/>
    <lineage>
        <taxon>Bacteria</taxon>
        <taxon>Pseudomonadati</taxon>
        <taxon>Pseudomonadota</taxon>
        <taxon>Betaproteobacteria</taxon>
        <taxon>Burkholderiales</taxon>
        <taxon>Alcaligenaceae</taxon>
        <taxon>Pigmentiphaga</taxon>
    </lineage>
</organism>
<dbReference type="OrthoDB" id="9797048at2"/>
<dbReference type="EMBL" id="CP043046">
    <property type="protein sequence ID" value="QEI04820.1"/>
    <property type="molecule type" value="Genomic_DNA"/>
</dbReference>
<feature type="transmembrane region" description="Helical" evidence="1">
    <location>
        <begin position="89"/>
        <end position="107"/>
    </location>
</feature>
<evidence type="ECO:0000313" key="3">
    <source>
        <dbReference type="Proteomes" id="UP000325161"/>
    </source>
</evidence>
<dbReference type="AlphaFoldDB" id="A0A5C0AV75"/>